<evidence type="ECO:0000313" key="2">
    <source>
        <dbReference type="Proteomes" id="UP001172155"/>
    </source>
</evidence>
<organism evidence="1 2">
    <name type="scientific">Schizothecium vesticola</name>
    <dbReference type="NCBI Taxonomy" id="314040"/>
    <lineage>
        <taxon>Eukaryota</taxon>
        <taxon>Fungi</taxon>
        <taxon>Dikarya</taxon>
        <taxon>Ascomycota</taxon>
        <taxon>Pezizomycotina</taxon>
        <taxon>Sordariomycetes</taxon>
        <taxon>Sordariomycetidae</taxon>
        <taxon>Sordariales</taxon>
        <taxon>Schizotheciaceae</taxon>
        <taxon>Schizothecium</taxon>
    </lineage>
</organism>
<dbReference type="EMBL" id="JAUKUD010000001">
    <property type="protein sequence ID" value="KAK0753171.1"/>
    <property type="molecule type" value="Genomic_DNA"/>
</dbReference>
<gene>
    <name evidence="1" type="ORF">B0T18DRAFT_8060</name>
</gene>
<comment type="caution">
    <text evidence="1">The sequence shown here is derived from an EMBL/GenBank/DDBJ whole genome shotgun (WGS) entry which is preliminary data.</text>
</comment>
<accession>A0AA40F9F9</accession>
<protein>
    <submittedName>
        <fullName evidence="1">Uncharacterized protein</fullName>
    </submittedName>
</protein>
<reference evidence="1" key="1">
    <citation type="submission" date="2023-06" db="EMBL/GenBank/DDBJ databases">
        <title>Genome-scale phylogeny and comparative genomics of the fungal order Sordariales.</title>
        <authorList>
            <consortium name="Lawrence Berkeley National Laboratory"/>
            <person name="Hensen N."/>
            <person name="Bonometti L."/>
            <person name="Westerberg I."/>
            <person name="Brannstrom I.O."/>
            <person name="Guillou S."/>
            <person name="Cros-Aarteil S."/>
            <person name="Calhoun S."/>
            <person name="Haridas S."/>
            <person name="Kuo A."/>
            <person name="Mondo S."/>
            <person name="Pangilinan J."/>
            <person name="Riley R."/>
            <person name="LaButti K."/>
            <person name="Andreopoulos B."/>
            <person name="Lipzen A."/>
            <person name="Chen C."/>
            <person name="Yanf M."/>
            <person name="Daum C."/>
            <person name="Ng V."/>
            <person name="Clum A."/>
            <person name="Steindorff A."/>
            <person name="Ohm R."/>
            <person name="Martin F."/>
            <person name="Silar P."/>
            <person name="Natvig D."/>
            <person name="Lalanne C."/>
            <person name="Gautier V."/>
            <person name="Ament-velasquez S.L."/>
            <person name="Kruys A."/>
            <person name="Hutchinson M.I."/>
            <person name="Powell A.J."/>
            <person name="Barry K."/>
            <person name="Miller A.N."/>
            <person name="Grigoriev I.V."/>
            <person name="Debuchy R."/>
            <person name="Gladieux P."/>
            <person name="Thoren M.H."/>
            <person name="Johannesson H."/>
        </authorList>
    </citation>
    <scope>NUCLEOTIDE SEQUENCE</scope>
    <source>
        <strain evidence="1">SMH3187-1</strain>
    </source>
</reference>
<dbReference type="Proteomes" id="UP001172155">
    <property type="component" value="Unassembled WGS sequence"/>
</dbReference>
<name>A0AA40F9F9_9PEZI</name>
<keyword evidence="2" id="KW-1185">Reference proteome</keyword>
<dbReference type="AlphaFoldDB" id="A0AA40F9F9"/>
<proteinExistence type="predicted"/>
<sequence length="215" mass="23626">MGRFLLVPDDQLSKVQQAVAELGFSPADEDVLPSQYGSEMSGSTIRYHVVNHTAALGYGLVPKCRLAFLPLSWTGITLDEVVPILEDDGLSPPLPPSTLTVPLSAACAALARIAARQECSHGLRRIVLEQISGIVTYTPFDMSYEGDYMDIPPKSQPLSDAEVLEIEQAVAVVQGWKMREGEQWITDTLVDIFRGKKYYSKFPRNKAEIDGTAKL</sequence>
<evidence type="ECO:0000313" key="1">
    <source>
        <dbReference type="EMBL" id="KAK0753171.1"/>
    </source>
</evidence>